<dbReference type="SUPFAM" id="SSF52540">
    <property type="entry name" value="P-loop containing nucleoside triphosphate hydrolases"/>
    <property type="match status" value="1"/>
</dbReference>
<dbReference type="SUPFAM" id="SSF82171">
    <property type="entry name" value="DPP6 N-terminal domain-like"/>
    <property type="match status" value="1"/>
</dbReference>
<dbReference type="InterPro" id="IPR027417">
    <property type="entry name" value="P-loop_NTPase"/>
</dbReference>
<dbReference type="SUPFAM" id="SSF101898">
    <property type="entry name" value="NHL repeat"/>
    <property type="match status" value="1"/>
</dbReference>
<dbReference type="Gene3D" id="3.40.50.300">
    <property type="entry name" value="P-loop containing nucleotide triphosphate hydrolases"/>
    <property type="match status" value="1"/>
</dbReference>
<feature type="domain" description="Nephrocystin 3-like N-terminal" evidence="4">
    <location>
        <begin position="379"/>
        <end position="554"/>
    </location>
</feature>
<dbReference type="InterPro" id="IPR056884">
    <property type="entry name" value="NPHP3-like_N"/>
</dbReference>
<name>A0AAN6XTW3_9PEZI</name>
<comment type="caution">
    <text evidence="5">The sequence shown here is derived from an EMBL/GenBank/DDBJ whole genome shotgun (WGS) entry which is preliminary data.</text>
</comment>
<dbReference type="Gene3D" id="2.130.10.10">
    <property type="entry name" value="YVTN repeat-like/Quinoprotein amine dehydrogenase"/>
    <property type="match status" value="3"/>
</dbReference>
<reference evidence="5" key="1">
    <citation type="journal article" date="2023" name="Mol. Phylogenet. Evol.">
        <title>Genome-scale phylogeny and comparative genomics of the fungal order Sordariales.</title>
        <authorList>
            <person name="Hensen N."/>
            <person name="Bonometti L."/>
            <person name="Westerberg I."/>
            <person name="Brannstrom I.O."/>
            <person name="Guillou S."/>
            <person name="Cros-Aarteil S."/>
            <person name="Calhoun S."/>
            <person name="Haridas S."/>
            <person name="Kuo A."/>
            <person name="Mondo S."/>
            <person name="Pangilinan J."/>
            <person name="Riley R."/>
            <person name="LaButti K."/>
            <person name="Andreopoulos B."/>
            <person name="Lipzen A."/>
            <person name="Chen C."/>
            <person name="Yan M."/>
            <person name="Daum C."/>
            <person name="Ng V."/>
            <person name="Clum A."/>
            <person name="Steindorff A."/>
            <person name="Ohm R.A."/>
            <person name="Martin F."/>
            <person name="Silar P."/>
            <person name="Natvig D.O."/>
            <person name="Lalanne C."/>
            <person name="Gautier V."/>
            <person name="Ament-Velasquez S.L."/>
            <person name="Kruys A."/>
            <person name="Hutchinson M.I."/>
            <person name="Powell A.J."/>
            <person name="Barry K."/>
            <person name="Miller A.N."/>
            <person name="Grigoriev I.V."/>
            <person name="Debuchy R."/>
            <person name="Gladieux P."/>
            <person name="Hiltunen Thoren M."/>
            <person name="Johannesson H."/>
        </authorList>
    </citation>
    <scope>NUCLEOTIDE SEQUENCE</scope>
    <source>
        <strain evidence="5">CBS 315.58</strain>
    </source>
</reference>
<evidence type="ECO:0000313" key="6">
    <source>
        <dbReference type="Proteomes" id="UP001303160"/>
    </source>
</evidence>
<feature type="domain" description="NWD NACHT-NTPase N-terminal" evidence="3">
    <location>
        <begin position="75"/>
        <end position="290"/>
    </location>
</feature>
<reference evidence="5" key="2">
    <citation type="submission" date="2023-05" db="EMBL/GenBank/DDBJ databases">
        <authorList>
            <consortium name="Lawrence Berkeley National Laboratory"/>
            <person name="Steindorff A."/>
            <person name="Hensen N."/>
            <person name="Bonometti L."/>
            <person name="Westerberg I."/>
            <person name="Brannstrom I.O."/>
            <person name="Guillou S."/>
            <person name="Cros-Aarteil S."/>
            <person name="Calhoun S."/>
            <person name="Haridas S."/>
            <person name="Kuo A."/>
            <person name="Mondo S."/>
            <person name="Pangilinan J."/>
            <person name="Riley R."/>
            <person name="Labutti K."/>
            <person name="Andreopoulos B."/>
            <person name="Lipzen A."/>
            <person name="Chen C."/>
            <person name="Yanf M."/>
            <person name="Daum C."/>
            <person name="Ng V."/>
            <person name="Clum A."/>
            <person name="Ohm R."/>
            <person name="Martin F."/>
            <person name="Silar P."/>
            <person name="Natvig D."/>
            <person name="Lalanne C."/>
            <person name="Gautier V."/>
            <person name="Ament-Velasquez S.L."/>
            <person name="Kruys A."/>
            <person name="Hutchinson M.I."/>
            <person name="Powell A.J."/>
            <person name="Barry K."/>
            <person name="Miller A.N."/>
            <person name="Grigoriev I.V."/>
            <person name="Debuchy R."/>
            <person name="Gladieux P."/>
            <person name="Thoren M.H."/>
            <person name="Johannesson H."/>
        </authorList>
    </citation>
    <scope>NUCLEOTIDE SEQUENCE</scope>
    <source>
        <strain evidence="5">CBS 315.58</strain>
    </source>
</reference>
<dbReference type="PROSITE" id="PS50082">
    <property type="entry name" value="WD_REPEATS_2"/>
    <property type="match status" value="1"/>
</dbReference>
<dbReference type="InterPro" id="IPR011659">
    <property type="entry name" value="WD40"/>
</dbReference>
<dbReference type="Pfam" id="PF07676">
    <property type="entry name" value="PD40"/>
    <property type="match status" value="1"/>
</dbReference>
<gene>
    <name evidence="5" type="ORF">QBC40DRAFT_214903</name>
</gene>
<dbReference type="Pfam" id="PF24883">
    <property type="entry name" value="NPHP3_N"/>
    <property type="match status" value="1"/>
</dbReference>
<keyword evidence="2" id="KW-0853">WD repeat</keyword>
<dbReference type="Proteomes" id="UP001303160">
    <property type="component" value="Unassembled WGS sequence"/>
</dbReference>
<dbReference type="InterPro" id="IPR031359">
    <property type="entry name" value="NACHT_N"/>
</dbReference>
<dbReference type="PANTHER" id="PTHR10039">
    <property type="entry name" value="AMELOGENIN"/>
    <property type="match status" value="1"/>
</dbReference>
<dbReference type="EMBL" id="MU863876">
    <property type="protein sequence ID" value="KAK4205430.1"/>
    <property type="molecule type" value="Genomic_DNA"/>
</dbReference>
<organism evidence="5 6">
    <name type="scientific">Triangularia verruculosa</name>
    <dbReference type="NCBI Taxonomy" id="2587418"/>
    <lineage>
        <taxon>Eukaryota</taxon>
        <taxon>Fungi</taxon>
        <taxon>Dikarya</taxon>
        <taxon>Ascomycota</taxon>
        <taxon>Pezizomycotina</taxon>
        <taxon>Sordariomycetes</taxon>
        <taxon>Sordariomycetidae</taxon>
        <taxon>Sordariales</taxon>
        <taxon>Podosporaceae</taxon>
        <taxon>Triangularia</taxon>
    </lineage>
</organism>
<feature type="repeat" description="WD" evidence="2">
    <location>
        <begin position="1103"/>
        <end position="1137"/>
    </location>
</feature>
<dbReference type="Pfam" id="PF17100">
    <property type="entry name" value="NACHT_N"/>
    <property type="match status" value="1"/>
</dbReference>
<keyword evidence="6" id="KW-1185">Reference proteome</keyword>
<proteinExistence type="predicted"/>
<evidence type="ECO:0000256" key="1">
    <source>
        <dbReference type="ARBA" id="ARBA00022737"/>
    </source>
</evidence>
<dbReference type="PANTHER" id="PTHR10039:SF17">
    <property type="entry name" value="FUNGAL STAND N-TERMINAL GOODBYE DOMAIN-CONTAINING PROTEIN-RELATED"/>
    <property type="match status" value="1"/>
</dbReference>
<evidence type="ECO:0000313" key="5">
    <source>
        <dbReference type="EMBL" id="KAK4205430.1"/>
    </source>
</evidence>
<sequence>MKSKKAKKPLRLKIANWLGCNPESAQNLTVPPPVTSPSALNAVDEVQQSRQSSTDVNHACVSGSQYNLIDTKVSQQLWVEAYKLIEQNEDLVPLLEKYHEYLEAEAGESGYGIEQQLVRARKLAQKKMDQLQNARLHFFIGKRKIVIRDSLQRIFGTFIKFKDLISAGISAEPHAGIIWAGAMVLVPFLENIFQLDEVAAQGLERVIFLLVEYRLVEATHLSRALPRHPGHAEALGALRDSMVDLYSQMFAYQIRLLVQYGPTRGWKRMMRTAVDADGWKDMIGKIESKNLEINSICEKLFSSSMLRDVGDLMKDAQRMMSQMDLISETTNVSYAPLILLNKTQLLDKLPCAPNAMFDSKDVHQRGKALPGTQVTTLGAIQQWATSAGDTSKPLFWLRGMAGTGKTSVARAVADALDEGQSLSDGADIVQGTVLGASFFFQQGDPTRDNGRLFFTTIAKSLAQRAPMISQHITSAIEQDDDIGTKSLPKQFDHLVLAPLAAMSKDPSIPIPLRLVVVVDAMDECSETDAQQILRLLGKLPASGQVQLRVLVISRPEVRVSECMPPDAVASMELRKVPQPEAGTCTHDIDDITKLLNFERARLSEERRWPEDWLTNEQIKQLRIQADGLFIYAATACRFLDQRLSTSSRNMRLGLLFDGQTRAGSPQQGLDDIYRRVLRFSAVTEEDEEERKARYARFQEILGVLTCALEPLSLNTLKAFLPHIPGDDIDNDLGYLHSILDVPGDEHSTISLVHLSFREFLFDEKRSGDEFSISESTMHGDIFERSRKIMMDRLHEDMCDLKYPGIFIADQPPEQTVLPQSLSYPCRYWADHIAALDNAHRVRLGLSDGGAVHHLLLEKLLNWLEALSIIRQMPAAIHAINSLLDCFDHHASHELAAFLKDCHRFVLFNQGVLEKAPLQVYSSAMLFAPERSPVKQRFIDKIPSWIKRPPVSLKRWGPLLYDFSDVKALACSPTDNILVTGSNDGRIAVRNVETGAVIASAHYDGTIQNIAFTPDGKSIAFILTRDYGRRNVMISNLQITEAKIVGHSSGGLPQFLQFSPDGQKLYALNYNSTRFRSRCYHISCWDMNIAAGKEPHVINLGPLVSSFSFSPDGTVVAIQSIQNRVTFWDLETGKEQGAMTTPQENGSLMALSYSPVTGTLIAVGFRSGRIAIYQRPRAGAEEAILLSCWSTSFTKIDQILFNHDESLLLVKAGRRGAVFRLEIASPDDNRFHSGEDEAQTKGYYINAIVGNHYLVHIASRQGGSGLWNVNTRTWLYCCDDYLESAFNSPDGSAIALPRQHGISFWDETRETKMLEFRTEGREEIRQVFFSHDSELIGLVLTGQREGASVRILSRSTWSPVFDKTLTAADWSNAHFRFIFCPEKRSLAGSWKWNEDEFKAHHSLWNVVVWDLGTGGLLLKKEVQSQSEPQIGFSPDGDSFVASLNQADAQLLLADLKSQGEKVIPVPWGADIKFAGLDNHGNYLRVAIRTANGEVTLWDPLHGTEVLLRDIASESSFPRLIFSSSGLVVTEDRHRAFLSDATTGELLGTLNSPRRAFSPALSFGYGNSGSHLVCRRGRVPLPQGDCVLDESAKEQKVPKGAENCLWFDEEWVMQGFARLLWLPPPFRGGSIYEKGICVKSDAVVTTNESGDITTIEFDLLKTPMVGKYSLYR</sequence>
<keyword evidence="1" id="KW-0677">Repeat</keyword>
<accession>A0AAN6XTW3</accession>
<evidence type="ECO:0000256" key="2">
    <source>
        <dbReference type="PROSITE-ProRule" id="PRU00221"/>
    </source>
</evidence>
<evidence type="ECO:0000259" key="4">
    <source>
        <dbReference type="Pfam" id="PF24883"/>
    </source>
</evidence>
<evidence type="ECO:0000259" key="3">
    <source>
        <dbReference type="Pfam" id="PF17100"/>
    </source>
</evidence>
<dbReference type="SMART" id="SM00320">
    <property type="entry name" value="WD40"/>
    <property type="match status" value="3"/>
</dbReference>
<protein>
    <submittedName>
        <fullName evidence="5">Uncharacterized protein</fullName>
    </submittedName>
</protein>
<dbReference type="Pfam" id="PF00400">
    <property type="entry name" value="WD40"/>
    <property type="match status" value="1"/>
</dbReference>
<dbReference type="InterPro" id="IPR015943">
    <property type="entry name" value="WD40/YVTN_repeat-like_dom_sf"/>
</dbReference>
<dbReference type="InterPro" id="IPR001680">
    <property type="entry name" value="WD40_rpt"/>
</dbReference>